<protein>
    <submittedName>
        <fullName evidence="2">Uncharacterized protein</fullName>
    </submittedName>
</protein>
<evidence type="ECO:0000313" key="2">
    <source>
        <dbReference type="EMBL" id="BFF96278.1"/>
    </source>
</evidence>
<reference evidence="2 3" key="1">
    <citation type="submission" date="2024-02" db="EMBL/GenBank/DDBJ databases">
        <title>A chromosome-level genome assembly of Drosophila madeirensis, a fruit fly species endemic to Madeira island.</title>
        <authorList>
            <person name="Tomihara K."/>
            <person name="Llopart A."/>
            <person name="Yamamoto D."/>
        </authorList>
    </citation>
    <scope>NUCLEOTIDE SEQUENCE [LARGE SCALE GENOMIC DNA]</scope>
    <source>
        <strain evidence="2 3">RF1</strain>
    </source>
</reference>
<accession>A0AAU9FKI9</accession>
<name>A0AAU9FKI9_DROMD</name>
<organism evidence="2 3">
    <name type="scientific">Drosophila madeirensis</name>
    <name type="common">Fruit fly</name>
    <dbReference type="NCBI Taxonomy" id="30013"/>
    <lineage>
        <taxon>Eukaryota</taxon>
        <taxon>Metazoa</taxon>
        <taxon>Ecdysozoa</taxon>
        <taxon>Arthropoda</taxon>
        <taxon>Hexapoda</taxon>
        <taxon>Insecta</taxon>
        <taxon>Pterygota</taxon>
        <taxon>Neoptera</taxon>
        <taxon>Endopterygota</taxon>
        <taxon>Diptera</taxon>
        <taxon>Brachycera</taxon>
        <taxon>Muscomorpha</taxon>
        <taxon>Ephydroidea</taxon>
        <taxon>Drosophilidae</taxon>
        <taxon>Drosophila</taxon>
        <taxon>Sophophora</taxon>
    </lineage>
</organism>
<dbReference type="AlphaFoldDB" id="A0AAU9FKI9"/>
<dbReference type="EMBL" id="AP029264">
    <property type="protein sequence ID" value="BFF96278.1"/>
    <property type="molecule type" value="Genomic_DNA"/>
</dbReference>
<sequence>MNAQKLLEEKNSPDAIMAMLRNKYGNFEEPSAPKNRVFNNRKHNPKTQQMRDSAPGTVNVCKLVCISDRPNKVYQCVACYRFMWGRVAKICQKHPSVAFLMDFRECPYCAAHYTINETDFLEEDIEKLNAKLPDDDDDL</sequence>
<gene>
    <name evidence="2" type="ORF">DMAD_13513</name>
</gene>
<dbReference type="Proteomes" id="UP001500889">
    <property type="component" value="Chromosome U"/>
</dbReference>
<feature type="region of interest" description="Disordered" evidence="1">
    <location>
        <begin position="33"/>
        <end position="53"/>
    </location>
</feature>
<evidence type="ECO:0000313" key="3">
    <source>
        <dbReference type="Proteomes" id="UP001500889"/>
    </source>
</evidence>
<keyword evidence="3" id="KW-1185">Reference proteome</keyword>
<evidence type="ECO:0000256" key="1">
    <source>
        <dbReference type="SAM" id="MobiDB-lite"/>
    </source>
</evidence>
<proteinExistence type="predicted"/>